<proteinExistence type="predicted"/>
<gene>
    <name evidence="1" type="ORF">GSOID_T00023378001</name>
</gene>
<evidence type="ECO:0000313" key="1">
    <source>
        <dbReference type="EMBL" id="CBY41314.1"/>
    </source>
</evidence>
<dbReference type="Proteomes" id="UP000011014">
    <property type="component" value="Unassembled WGS sequence"/>
</dbReference>
<accession>E4Z0T6</accession>
<sequence>SSSRRIILKMMEEFQFLERQE</sequence>
<protein>
    <submittedName>
        <fullName evidence="1">Uncharacterized protein</fullName>
    </submittedName>
</protein>
<organism evidence="1">
    <name type="scientific">Oikopleura dioica</name>
    <name type="common">Tunicate</name>
    <dbReference type="NCBI Taxonomy" id="34765"/>
    <lineage>
        <taxon>Eukaryota</taxon>
        <taxon>Metazoa</taxon>
        <taxon>Chordata</taxon>
        <taxon>Tunicata</taxon>
        <taxon>Appendicularia</taxon>
        <taxon>Copelata</taxon>
        <taxon>Oikopleuridae</taxon>
        <taxon>Oikopleura</taxon>
    </lineage>
</organism>
<reference evidence="1" key="1">
    <citation type="journal article" date="2010" name="Science">
        <title>Plasticity of animal genome architecture unmasked by rapid evolution of a pelagic tunicate.</title>
        <authorList>
            <person name="Denoeud F."/>
            <person name="Henriet S."/>
            <person name="Mungpakdee S."/>
            <person name="Aury J.M."/>
            <person name="Da Silva C."/>
            <person name="Brinkmann H."/>
            <person name="Mikhaleva J."/>
            <person name="Olsen L.C."/>
            <person name="Jubin C."/>
            <person name="Canestro C."/>
            <person name="Bouquet J.M."/>
            <person name="Danks G."/>
            <person name="Poulain J."/>
            <person name="Campsteijn C."/>
            <person name="Adamski M."/>
            <person name="Cross I."/>
            <person name="Yadetie F."/>
            <person name="Muffato M."/>
            <person name="Louis A."/>
            <person name="Butcher S."/>
            <person name="Tsagkogeorga G."/>
            <person name="Konrad A."/>
            <person name="Singh S."/>
            <person name="Jensen M.F."/>
            <person name="Cong E.H."/>
            <person name="Eikeseth-Otteraa H."/>
            <person name="Noel B."/>
            <person name="Anthouard V."/>
            <person name="Porcel B.M."/>
            <person name="Kachouri-Lafond R."/>
            <person name="Nishino A."/>
            <person name="Ugolini M."/>
            <person name="Chourrout P."/>
            <person name="Nishida H."/>
            <person name="Aasland R."/>
            <person name="Huzurbazar S."/>
            <person name="Westhof E."/>
            <person name="Delsuc F."/>
            <person name="Lehrach H."/>
            <person name="Reinhardt R."/>
            <person name="Weissenbach J."/>
            <person name="Roy S.W."/>
            <person name="Artiguenave F."/>
            <person name="Postlethwait J.H."/>
            <person name="Manak J.R."/>
            <person name="Thompson E.M."/>
            <person name="Jaillon O."/>
            <person name="Du Pasquier L."/>
            <person name="Boudinot P."/>
            <person name="Liberles D.A."/>
            <person name="Volff J.N."/>
            <person name="Philippe H."/>
            <person name="Lenhard B."/>
            <person name="Roest Crollius H."/>
            <person name="Wincker P."/>
            <person name="Chourrout D."/>
        </authorList>
    </citation>
    <scope>NUCLEOTIDE SEQUENCE [LARGE SCALE GENOMIC DNA]</scope>
</reference>
<name>E4Z0T6_OIKDI</name>
<dbReference type="EMBL" id="FN656377">
    <property type="protein sequence ID" value="CBY41314.1"/>
    <property type="molecule type" value="Genomic_DNA"/>
</dbReference>
<feature type="non-terminal residue" evidence="1">
    <location>
        <position position="1"/>
    </location>
</feature>
<dbReference type="AlphaFoldDB" id="E4Z0T6"/>